<name>Q6XLP3_NMV</name>
<feature type="region of interest" description="Disordered" evidence="12">
    <location>
        <begin position="1588"/>
        <end position="1620"/>
    </location>
</feature>
<dbReference type="GO" id="GO:0003723">
    <property type="term" value="F:RNA binding"/>
    <property type="evidence" value="ECO:0007669"/>
    <property type="project" value="InterPro"/>
</dbReference>
<evidence type="ECO:0000259" key="14">
    <source>
        <dbReference type="PROSITE" id="PS51657"/>
    </source>
</evidence>
<evidence type="ECO:0000256" key="6">
    <source>
        <dbReference type="ARBA" id="ARBA00022695"/>
    </source>
</evidence>
<evidence type="ECO:0000313" key="16">
    <source>
        <dbReference type="EMBL" id="AAP51012.1"/>
    </source>
</evidence>
<dbReference type="GO" id="GO:0003724">
    <property type="term" value="F:RNA helicase activity"/>
    <property type="evidence" value="ECO:0007669"/>
    <property type="project" value="UniProtKB-EC"/>
</dbReference>
<dbReference type="GO" id="GO:0016556">
    <property type="term" value="P:mRNA modification"/>
    <property type="evidence" value="ECO:0007669"/>
    <property type="project" value="InterPro"/>
</dbReference>
<keyword evidence="7" id="KW-0547">Nucleotide-binding</keyword>
<dbReference type="GO" id="GO:0016787">
    <property type="term" value="F:hydrolase activity"/>
    <property type="evidence" value="ECO:0007669"/>
    <property type="project" value="UniProtKB-KW"/>
</dbReference>
<proteinExistence type="predicted"/>
<dbReference type="GO" id="GO:0039694">
    <property type="term" value="P:viral RNA genome replication"/>
    <property type="evidence" value="ECO:0007669"/>
    <property type="project" value="InterPro"/>
</dbReference>
<keyword evidence="6" id="KW-0548">Nucleotidyltransferase</keyword>
<evidence type="ECO:0000256" key="9">
    <source>
        <dbReference type="ARBA" id="ARBA00022840"/>
    </source>
</evidence>
<dbReference type="GO" id="GO:0003968">
    <property type="term" value="F:RNA-directed RNA polymerase activity"/>
    <property type="evidence" value="ECO:0007669"/>
    <property type="project" value="UniProtKB-KW"/>
</dbReference>
<keyword evidence="4" id="KW-0696">RNA-directed RNA polymerase</keyword>
<dbReference type="SUPFAM" id="SSF56672">
    <property type="entry name" value="DNA/RNA polymerases"/>
    <property type="match status" value="1"/>
</dbReference>
<dbReference type="GO" id="GO:0006351">
    <property type="term" value="P:DNA-templated transcription"/>
    <property type="evidence" value="ECO:0007669"/>
    <property type="project" value="InterPro"/>
</dbReference>
<feature type="region of interest" description="Disordered" evidence="12">
    <location>
        <begin position="686"/>
        <end position="706"/>
    </location>
</feature>
<protein>
    <recommendedName>
        <fullName evidence="3">RNA replication protein</fullName>
        <ecNumber evidence="1">2.7.7.48</ecNumber>
        <ecNumber evidence="2">3.6.4.13</ecNumber>
    </recommendedName>
</protein>
<sequence length="1643" mass="186438">MAKVRAALERIRDPSVQTALSEAAYTHVRPVLKESLVNCPYALSNDEADCLESFGITVNPYANQTHTHAACKVIENRMLEIVGMHLPKHSCTMLFLKRSKLRYMRRAAALKDVFLNKDVEPKDLFRYDRDTIRSRLQDIDTKIAYMSDTLHFMSRREIVQLFEDSPKLETLLATVVLPVEALHKRTSLYPSLYSINYSAKGFEYIPGNHGGGSYFHPYTTLEWLKVRMINAEDFHKLSTGFILTFQLVESLGANHLFIVQKAKLLTPQMRTFCRDSLVTLPQVFCPAAMNANRPLSKTKAMQMLLYCKSVKQVTERDIYAKIRQIIPTSELELYDPDEIVHLANYFFFVSNLDSTTCYEDLLSSDIWMRLTRPLRTAVRKFVEFFKGKQDFDKLLIALKWQPFSYSLEPVDFTAYFVSRRVRTLARMEDISWHQAAELARRLESEPDLLSWEDLCSKPIADPLASVSTPPLATLTSPAVSESRVTDTSSTKLTNISVESILHPTISNHTTIAESLNPKFCGWTRGDFHHMIVNQPSDRLKGCRSWFYTTSPDVDLMLENLLLTPIPWESRLSDILLTLNTPANACCIQILDCSAASAWVDWSVRPIKIFPVAFVGMGETTLTFEDDSTLLLKEGEFVVFPPEWLARHKYQIKTASNLHLCATFLVLDTTLLGETLANNCIEPEPLRPTTSRKSCQPTPSVDKSGADSLPEKQIVTPIVDAAVLSCRPKLQDVSKPTKVLMAAETSDSVADSLPWASWVNLLQKHGFKGNQQQIAQDGQLIIPISDIRKLPHIPFPEEVPETLRETLKNIKRFPVEITMQHKRAGSYASDIKNNRTGKLLPQMDNKWKAAFAYKLQQEDRKVCGTIIHGCGGSGKSFAIQEWMRSLKEDQSVVTVVTPTVLLRNDWQTKLPILPADVFKTFEKSVIQPCNPILVFDDYTKLPPGLIESVVMHHQNVVFIILTGDNRQSVYHETNSEAYIAALPEATEIFSPYCEFYLNATHRNVKDLANKLGVYSEREGKLKVNFASHHLKASRIPMLVPSTMKRNAMFDMGHHSMTYAGCQGLTAPKIQILLDNHTQFCSERVLYTCLSRAVDTIHFINTGPTTGDYWAKLESTPYLKAFIDTYRDEKTEVYNSQPASAEPTEPEAPATHFPTAPKPLLEPLVEKLTDKEAREIFSPAFGYSNAIQTEDSVVQLFQHQQAKDETLYWATIDTRLAISTPEANLREFNMKRDIGDILFMNYSKLMCLPPEPVPFEERLWKISADEVRNTYISKPIGNLVNAAARQSPDFPKNKIALFLKSQWVKKTEKLGTLKVKPGQTIASFMQETVMLYGTMARYLRKMRRRFQPDNIFINCETTPEDLDKFIKSQWDFSRPAHTNDFTAFDQSQDGAMLQFEVIKAKFFNIPAEIIEGYIYIKLNAAIFLGTLGIMRLSGEGPTFDANTECSIAYNATRFHITDDTAQVYAGDDMALDRVSIEKDSFNRLEKQLKLTSKPMFPKQVKGDYAEFCGWVLTPAGIIKHSLKMHASIQLQKKINNIKESARSYALDLRYAYKLGDELQEHLNEVEADYHQQSVRDMHLLHQQDVLNKGNASPPHIFEKTADANTAGSSKTHKRNALKKKKQTRIAEILPSPDATGLSSLPFRFF</sequence>
<feature type="compositionally biased region" description="Polar residues" evidence="12">
    <location>
        <begin position="687"/>
        <end position="700"/>
    </location>
</feature>
<dbReference type="GO" id="GO:0008174">
    <property type="term" value="F:mRNA methyltransferase activity"/>
    <property type="evidence" value="ECO:0007669"/>
    <property type="project" value="UniProtKB-UniRule"/>
</dbReference>
<dbReference type="SUPFAM" id="SSF52540">
    <property type="entry name" value="P-loop containing nucleoside triphosphate hydrolases"/>
    <property type="match status" value="1"/>
</dbReference>
<feature type="compositionally biased region" description="Low complexity" evidence="12">
    <location>
        <begin position="1136"/>
        <end position="1155"/>
    </location>
</feature>
<keyword evidence="10" id="KW-0693">Viral RNA replication</keyword>
<evidence type="ECO:0000259" key="13">
    <source>
        <dbReference type="PROSITE" id="PS50507"/>
    </source>
</evidence>
<evidence type="ECO:0000259" key="15">
    <source>
        <dbReference type="PROSITE" id="PS51743"/>
    </source>
</evidence>
<evidence type="ECO:0000256" key="12">
    <source>
        <dbReference type="SAM" id="MobiDB-lite"/>
    </source>
</evidence>
<dbReference type="GO" id="GO:0005524">
    <property type="term" value="F:ATP binding"/>
    <property type="evidence" value="ECO:0007669"/>
    <property type="project" value="UniProtKB-KW"/>
</dbReference>
<evidence type="ECO:0000256" key="8">
    <source>
        <dbReference type="ARBA" id="ARBA00022801"/>
    </source>
</evidence>
<dbReference type="InterPro" id="IPR001788">
    <property type="entry name" value="RNA-dep_RNA_pol_alsuvir"/>
</dbReference>
<evidence type="ECO:0000256" key="1">
    <source>
        <dbReference type="ARBA" id="ARBA00012494"/>
    </source>
</evidence>
<feature type="domain" description="Alphavirus-like MT" evidence="15">
    <location>
        <begin position="59"/>
        <end position="224"/>
    </location>
</feature>
<evidence type="ECO:0000256" key="4">
    <source>
        <dbReference type="ARBA" id="ARBA00022484"/>
    </source>
</evidence>
<feature type="compositionally biased region" description="Basic residues" evidence="12">
    <location>
        <begin position="1608"/>
        <end position="1620"/>
    </location>
</feature>
<feature type="region of interest" description="Disordered" evidence="12">
    <location>
        <begin position="1131"/>
        <end position="1155"/>
    </location>
</feature>
<dbReference type="InterPro" id="IPR002588">
    <property type="entry name" value="Alphavirus-like_MT_dom"/>
</dbReference>
<dbReference type="PROSITE" id="PS50507">
    <property type="entry name" value="RDRP_SSRNA_POS"/>
    <property type="match status" value="1"/>
</dbReference>
<dbReference type="EMBL" id="AY225449">
    <property type="protein sequence ID" value="AAP51012.1"/>
    <property type="molecule type" value="Genomic_RNA"/>
</dbReference>
<keyword evidence="8" id="KW-0378">Hydrolase</keyword>
<keyword evidence="5" id="KW-0808">Transferase</keyword>
<evidence type="ECO:0000256" key="10">
    <source>
        <dbReference type="ARBA" id="ARBA00022953"/>
    </source>
</evidence>
<dbReference type="EC" id="2.7.7.48" evidence="1"/>
<evidence type="ECO:0000256" key="3">
    <source>
        <dbReference type="ARBA" id="ARBA00018318"/>
    </source>
</evidence>
<dbReference type="InterPro" id="IPR027351">
    <property type="entry name" value="(+)RNA_virus_helicase_core_dom"/>
</dbReference>
<dbReference type="GO" id="GO:0006396">
    <property type="term" value="P:RNA processing"/>
    <property type="evidence" value="ECO:0007669"/>
    <property type="project" value="InterPro"/>
</dbReference>
<dbReference type="Pfam" id="PF00978">
    <property type="entry name" value="RdRP_2"/>
    <property type="match status" value="1"/>
</dbReference>
<evidence type="ECO:0000256" key="2">
    <source>
        <dbReference type="ARBA" id="ARBA00012552"/>
    </source>
</evidence>
<dbReference type="Pfam" id="PF01443">
    <property type="entry name" value="Viral_helicase1"/>
    <property type="match status" value="1"/>
</dbReference>
<feature type="domain" description="RdRp catalytic" evidence="13">
    <location>
        <begin position="1372"/>
        <end position="1479"/>
    </location>
</feature>
<accession>Q6XLP3</accession>
<comment type="function">
    <text evidence="11">RNA replication. The central part of this protein possibly functions as an ATP-binding helicase.</text>
</comment>
<organism evidence="16">
    <name type="scientific">Narcissus mosaic virus strain New Zealand</name>
    <dbReference type="NCBI Taxonomy" id="231981"/>
    <lineage>
        <taxon>Viruses</taxon>
        <taxon>Riboviria</taxon>
        <taxon>Orthornavirae</taxon>
        <taxon>Kitrinoviricota</taxon>
        <taxon>Alsuviricetes</taxon>
        <taxon>Tymovirales</taxon>
        <taxon>Alphaflexiviridae</taxon>
        <taxon>Potexvirus</taxon>
        <taxon>Potexvirus narcissi</taxon>
        <taxon>Narcissus mosaic virus</taxon>
    </lineage>
</organism>
<dbReference type="CDD" id="cd23246">
    <property type="entry name" value="Alphaflexiviridae_RdRp"/>
    <property type="match status" value="1"/>
</dbReference>
<dbReference type="PROSITE" id="PS51657">
    <property type="entry name" value="PSRV_HELICASE"/>
    <property type="match status" value="1"/>
</dbReference>
<dbReference type="InterPro" id="IPR027417">
    <property type="entry name" value="P-loop_NTPase"/>
</dbReference>
<dbReference type="EC" id="3.6.4.13" evidence="2"/>
<evidence type="ECO:0000256" key="11">
    <source>
        <dbReference type="ARBA" id="ARBA00025585"/>
    </source>
</evidence>
<dbReference type="InterPro" id="IPR007094">
    <property type="entry name" value="RNA-dir_pol_PSvirus"/>
</dbReference>
<reference evidence="16" key="1">
    <citation type="submission" date="2003-01" db="EMBL/GenBank/DDBJ databases">
        <title>The complete nucleotide sequence of the narcissus mosaic virus New Zealand strain.</title>
        <authorList>
            <person name="Zhang G.G."/>
            <person name="Thrush A."/>
            <person name="Forster R.L."/>
        </authorList>
    </citation>
    <scope>NUCLEOTIDE SEQUENCE</scope>
    <source>
        <strain evidence="16">New Zealand</strain>
    </source>
</reference>
<feature type="domain" description="(+)RNA virus helicase C-terminal" evidence="14">
    <location>
        <begin position="828"/>
        <end position="1132"/>
    </location>
</feature>
<evidence type="ECO:0000256" key="7">
    <source>
        <dbReference type="ARBA" id="ARBA00022741"/>
    </source>
</evidence>
<evidence type="ECO:0000256" key="5">
    <source>
        <dbReference type="ARBA" id="ARBA00022679"/>
    </source>
</evidence>
<keyword evidence="9" id="KW-0067">ATP-binding</keyword>
<dbReference type="PROSITE" id="PS51743">
    <property type="entry name" value="ALPHAVIRUS_MT"/>
    <property type="match status" value="1"/>
</dbReference>
<dbReference type="Pfam" id="PF01660">
    <property type="entry name" value="Vmethyltransf"/>
    <property type="match status" value="1"/>
</dbReference>
<dbReference type="InterPro" id="IPR043502">
    <property type="entry name" value="DNA/RNA_pol_sf"/>
</dbReference>